<keyword evidence="6" id="KW-0812">Transmembrane</keyword>
<dbReference type="GO" id="GO:0001732">
    <property type="term" value="P:formation of cytoplasmic translation initiation complex"/>
    <property type="evidence" value="ECO:0007669"/>
    <property type="project" value="UniProtKB-UniRule"/>
</dbReference>
<dbReference type="InterPro" id="IPR016020">
    <property type="entry name" value="Transl_init_fac_sub12_N_euk"/>
</dbReference>
<dbReference type="Pfam" id="PF10075">
    <property type="entry name" value="CSN8_PSD8_EIF3K"/>
    <property type="match status" value="1"/>
</dbReference>
<dbReference type="InterPro" id="IPR036390">
    <property type="entry name" value="WH_DNA-bd_sf"/>
</dbReference>
<dbReference type="SUPFAM" id="SSF48403">
    <property type="entry name" value="Ankyrin repeat"/>
    <property type="match status" value="1"/>
</dbReference>
<dbReference type="InterPro" id="IPR009374">
    <property type="entry name" value="eIF3k"/>
</dbReference>
<comment type="similarity">
    <text evidence="4">Belongs to the eIF-3 subunit K family.</text>
</comment>
<dbReference type="GO" id="GO:0016282">
    <property type="term" value="C:eukaryotic 43S preinitiation complex"/>
    <property type="evidence" value="ECO:0007669"/>
    <property type="project" value="UniProtKB-UniRule"/>
</dbReference>
<dbReference type="Gene3D" id="1.25.40.20">
    <property type="entry name" value="Ankyrin repeat-containing domain"/>
    <property type="match status" value="1"/>
</dbReference>
<evidence type="ECO:0000256" key="3">
    <source>
        <dbReference type="ARBA" id="ARBA00022917"/>
    </source>
</evidence>
<evidence type="ECO:0000259" key="7">
    <source>
        <dbReference type="PROSITE" id="PS50250"/>
    </source>
</evidence>
<dbReference type="PANTHER" id="PTHR13022:SF0">
    <property type="entry name" value="EUKARYOTIC TRANSLATION INITIATION FACTOR 3 SUBUNIT K"/>
    <property type="match status" value="1"/>
</dbReference>
<dbReference type="InterPro" id="IPR033464">
    <property type="entry name" value="CSN8_PSD8_EIF3K"/>
</dbReference>
<dbReference type="SUPFAM" id="SSF46785">
    <property type="entry name" value="Winged helix' DNA-binding domain"/>
    <property type="match status" value="1"/>
</dbReference>
<keyword evidence="2 4" id="KW-0396">Initiation factor</keyword>
<dbReference type="Proteomes" id="UP000095283">
    <property type="component" value="Unplaced"/>
</dbReference>
<feature type="repeat" description="ANK" evidence="5">
    <location>
        <begin position="139"/>
        <end position="171"/>
    </location>
</feature>
<dbReference type="InterPro" id="IPR000717">
    <property type="entry name" value="PCI_dom"/>
</dbReference>
<dbReference type="SUPFAM" id="SSF48371">
    <property type="entry name" value="ARM repeat"/>
    <property type="match status" value="1"/>
</dbReference>
<evidence type="ECO:0000313" key="8">
    <source>
        <dbReference type="Proteomes" id="UP000095283"/>
    </source>
</evidence>
<dbReference type="GO" id="GO:0005852">
    <property type="term" value="C:eukaryotic translation initiation factor 3 complex"/>
    <property type="evidence" value="ECO:0007669"/>
    <property type="project" value="UniProtKB-UniRule"/>
</dbReference>
<dbReference type="GO" id="GO:0043022">
    <property type="term" value="F:ribosome binding"/>
    <property type="evidence" value="ECO:0007669"/>
    <property type="project" value="InterPro"/>
</dbReference>
<dbReference type="GO" id="GO:0033290">
    <property type="term" value="C:eukaryotic 48S preinitiation complex"/>
    <property type="evidence" value="ECO:0007669"/>
    <property type="project" value="UniProtKB-UniRule"/>
</dbReference>
<dbReference type="Gene3D" id="1.10.10.10">
    <property type="entry name" value="Winged helix-like DNA-binding domain superfamily/Winged helix DNA-binding domain"/>
    <property type="match status" value="1"/>
</dbReference>
<comment type="subunit">
    <text evidence="4">Component of the eukaryotic translation initiation factor 3 (eIF-3) complex.</text>
</comment>
<keyword evidence="6" id="KW-1133">Transmembrane helix</keyword>
<dbReference type="GO" id="GO:0003743">
    <property type="term" value="F:translation initiation factor activity"/>
    <property type="evidence" value="ECO:0007669"/>
    <property type="project" value="UniProtKB-UniRule"/>
</dbReference>
<dbReference type="Pfam" id="PF12796">
    <property type="entry name" value="Ank_2"/>
    <property type="match status" value="1"/>
</dbReference>
<dbReference type="PROSITE" id="PS50297">
    <property type="entry name" value="ANK_REP_REGION"/>
    <property type="match status" value="1"/>
</dbReference>
<evidence type="ECO:0000256" key="6">
    <source>
        <dbReference type="SAM" id="Phobius"/>
    </source>
</evidence>
<organism evidence="8 9">
    <name type="scientific">Heterorhabditis bacteriophora</name>
    <name type="common">Entomopathogenic nematode worm</name>
    <dbReference type="NCBI Taxonomy" id="37862"/>
    <lineage>
        <taxon>Eukaryota</taxon>
        <taxon>Metazoa</taxon>
        <taxon>Ecdysozoa</taxon>
        <taxon>Nematoda</taxon>
        <taxon>Chromadorea</taxon>
        <taxon>Rhabditida</taxon>
        <taxon>Rhabditina</taxon>
        <taxon>Rhabditomorpha</taxon>
        <taxon>Strongyloidea</taxon>
        <taxon>Heterorhabditidae</taxon>
        <taxon>Heterorhabditis</taxon>
    </lineage>
</organism>
<keyword evidence="6" id="KW-0472">Membrane</keyword>
<keyword evidence="8" id="KW-1185">Reference proteome</keyword>
<evidence type="ECO:0000256" key="4">
    <source>
        <dbReference type="HAMAP-Rule" id="MF_03010"/>
    </source>
</evidence>
<dbReference type="InterPro" id="IPR002110">
    <property type="entry name" value="Ankyrin_rpt"/>
</dbReference>
<dbReference type="InterPro" id="IPR036770">
    <property type="entry name" value="Ankyrin_rpt-contain_sf"/>
</dbReference>
<dbReference type="GO" id="GO:0006446">
    <property type="term" value="P:regulation of translational initiation"/>
    <property type="evidence" value="ECO:0007669"/>
    <property type="project" value="InterPro"/>
</dbReference>
<keyword evidence="5" id="KW-0040">ANK repeat</keyword>
<dbReference type="PROSITE" id="PS50088">
    <property type="entry name" value="ANK_REPEAT"/>
    <property type="match status" value="1"/>
</dbReference>
<dbReference type="AlphaFoldDB" id="A0A1I7XMK2"/>
<dbReference type="WBParaSite" id="Hba_18758">
    <property type="protein sequence ID" value="Hba_18758"/>
    <property type="gene ID" value="Hba_18758"/>
</dbReference>
<dbReference type="InterPro" id="IPR036388">
    <property type="entry name" value="WH-like_DNA-bd_sf"/>
</dbReference>
<sequence>MGAGNKDENASELLLKCIDGGRVDVLCSLLSQMNSVDCVSALLANGVNPCVQNEEGKTPYQLCKSDIVRNAFVQEVLRAVTISNSGRICQLISSGVAVDSVDSREARNTLLNWASEFSTVDIVRILCDSGATIDLPNAKGETPLLTAVRRGDEGIVKQLLAAGANPSIKSEKGEDAFSLATAKGGSLLPVLSMDNIVIAFYYQMNLVRTDKYTGGKPESWTDLLWPQPKLIHIFNSAKGFALPKDNRLKIYFDDSSVGCPTRMMQAIQISSPLLSSIGLDLEYRGHKLLQLATRLSYCKANYLFVNFEIRTTDRYQLPYTNRDLFHMMQVCEELFVTVSSSFLFGKSLSFCIFSFLPVVVGDDGYLCAAADSTAKKALLAAKLSEKSTVLGTVVCDLSTGCEAMPPSLSYMSLLASVGVAWNSSCDMKKFAFLLPSIAAHHLLMDGDMVALFEQAVTLGRVEHQLTRFAYGLWRPIMTSSPNSDNGETQVSGFGQNKKMPISVFVEMILNPENLNLERLTPVIFKVSLFLIYLFLLIFLGFVINPIFEGWYIKVFKTRVIALFFRYNPENVTDLGKCVQAMVAENEYDRDILLTVLKLYQLNPDKYDEIIVRLVLLKTLMVLPSSDFALAKCLIDTNRLGSQELKRVFDLGGVLESCDFSVFWKLMKGEYKPSTEPSEHFKVPQEVPRMVKQIAGFEEAVRIYACRVISVTFQNIEKSVLSRLLGGANDKQINEYAKKFGWEAKEDGVYFIANHEATIRTRNIDEKLQFTSVSEILRNMPGTLVLGE</sequence>
<dbReference type="Gene3D" id="1.25.40.250">
    <property type="entry name" value="ARM repeat, domain 1"/>
    <property type="match status" value="1"/>
</dbReference>
<comment type="function">
    <text evidence="4">Component of the eukaryotic translation initiation factor 3 (eIF-3) complex, which is involved in protein synthesis of a specialized repertoire of mRNAs and, together with other initiation factors, stimulates binding of mRNA and methionyl-tRNAi to the 40S ribosome. The eIF-3 complex specifically targets and initiates translation of a subset of mRNAs involved in cell proliferation.</text>
</comment>
<protein>
    <recommendedName>
        <fullName evidence="4">Eukaryotic translation initiation factor 3 subunit K</fullName>
        <shortName evidence="4">eIF3k</shortName>
    </recommendedName>
    <alternativeName>
        <fullName evidence="4">eIF-3 p25</fullName>
    </alternativeName>
</protein>
<comment type="subcellular location">
    <subcellularLocation>
        <location evidence="4">Cytoplasm</location>
    </subcellularLocation>
</comment>
<accession>A0A1I7XMK2</accession>
<dbReference type="FunFam" id="1.10.10.10:FF:000212">
    <property type="entry name" value="Eukaryotic translation initiation factor 3 subunit K"/>
    <property type="match status" value="1"/>
</dbReference>
<keyword evidence="3 4" id="KW-0648">Protein biosynthesis</keyword>
<name>A0A1I7XMK2_HETBA</name>
<dbReference type="HAMAP" id="MF_03010">
    <property type="entry name" value="eIF3k"/>
    <property type="match status" value="1"/>
</dbReference>
<evidence type="ECO:0000256" key="2">
    <source>
        <dbReference type="ARBA" id="ARBA00022540"/>
    </source>
</evidence>
<feature type="transmembrane region" description="Helical" evidence="6">
    <location>
        <begin position="522"/>
        <end position="547"/>
    </location>
</feature>
<feature type="domain" description="PCI" evidence="7">
    <location>
        <begin position="587"/>
        <end position="766"/>
    </location>
</feature>
<dbReference type="SMART" id="SM00248">
    <property type="entry name" value="ANK"/>
    <property type="match status" value="3"/>
</dbReference>
<evidence type="ECO:0000256" key="1">
    <source>
        <dbReference type="ARBA" id="ARBA00022490"/>
    </source>
</evidence>
<proteinExistence type="inferred from homology"/>
<dbReference type="InterPro" id="IPR016024">
    <property type="entry name" value="ARM-type_fold"/>
</dbReference>
<dbReference type="PANTHER" id="PTHR13022">
    <property type="entry name" value="EUKARYOTIC TRANSLATION INITIATION FACTOR 3 SUBUNIT 11"/>
    <property type="match status" value="1"/>
</dbReference>
<dbReference type="PROSITE" id="PS50250">
    <property type="entry name" value="PCI"/>
    <property type="match status" value="1"/>
</dbReference>
<dbReference type="FunFam" id="1.25.40.250:FF:000008">
    <property type="entry name" value="Eukaryotic translation initiation factor 3 subunit K"/>
    <property type="match status" value="1"/>
</dbReference>
<keyword evidence="1 4" id="KW-0963">Cytoplasm</keyword>
<dbReference type="GO" id="GO:0003723">
    <property type="term" value="F:RNA binding"/>
    <property type="evidence" value="ECO:0007669"/>
    <property type="project" value="UniProtKB-UniRule"/>
</dbReference>
<reference evidence="9" key="1">
    <citation type="submission" date="2016-11" db="UniProtKB">
        <authorList>
            <consortium name="WormBaseParasite"/>
        </authorList>
    </citation>
    <scope>IDENTIFICATION</scope>
</reference>
<evidence type="ECO:0000256" key="5">
    <source>
        <dbReference type="PROSITE-ProRule" id="PRU00023"/>
    </source>
</evidence>
<evidence type="ECO:0000313" key="9">
    <source>
        <dbReference type="WBParaSite" id="Hba_18758"/>
    </source>
</evidence>